<proteinExistence type="predicted"/>
<protein>
    <recommendedName>
        <fullName evidence="2">DUF6697 domain-containing protein</fullName>
    </recommendedName>
</protein>
<dbReference type="Pfam" id="PF20411">
    <property type="entry name" value="DUF6697"/>
    <property type="match status" value="1"/>
</dbReference>
<feature type="region of interest" description="Disordered" evidence="1">
    <location>
        <begin position="459"/>
        <end position="514"/>
    </location>
</feature>
<feature type="region of interest" description="Disordered" evidence="1">
    <location>
        <begin position="106"/>
        <end position="187"/>
    </location>
</feature>
<feature type="region of interest" description="Disordered" evidence="1">
    <location>
        <begin position="216"/>
        <end position="240"/>
    </location>
</feature>
<dbReference type="EMBL" id="JADNYJ010000076">
    <property type="protein sequence ID" value="KAF8890309.1"/>
    <property type="molecule type" value="Genomic_DNA"/>
</dbReference>
<dbReference type="Proteomes" id="UP000724874">
    <property type="component" value="Unassembled WGS sequence"/>
</dbReference>
<evidence type="ECO:0000313" key="3">
    <source>
        <dbReference type="EMBL" id="KAF8890309.1"/>
    </source>
</evidence>
<feature type="compositionally biased region" description="Polar residues" evidence="1">
    <location>
        <begin position="155"/>
        <end position="166"/>
    </location>
</feature>
<organism evidence="3 4">
    <name type="scientific">Gymnopilus junonius</name>
    <name type="common">Spectacular rustgill mushroom</name>
    <name type="synonym">Gymnopilus spectabilis subsp. junonius</name>
    <dbReference type="NCBI Taxonomy" id="109634"/>
    <lineage>
        <taxon>Eukaryota</taxon>
        <taxon>Fungi</taxon>
        <taxon>Dikarya</taxon>
        <taxon>Basidiomycota</taxon>
        <taxon>Agaricomycotina</taxon>
        <taxon>Agaricomycetes</taxon>
        <taxon>Agaricomycetidae</taxon>
        <taxon>Agaricales</taxon>
        <taxon>Agaricineae</taxon>
        <taxon>Hymenogastraceae</taxon>
        <taxon>Gymnopilus</taxon>
    </lineage>
</organism>
<evidence type="ECO:0000256" key="1">
    <source>
        <dbReference type="SAM" id="MobiDB-lite"/>
    </source>
</evidence>
<feature type="compositionally biased region" description="Low complexity" evidence="1">
    <location>
        <begin position="167"/>
        <end position="180"/>
    </location>
</feature>
<dbReference type="OrthoDB" id="3265858at2759"/>
<feature type="compositionally biased region" description="Acidic residues" evidence="1">
    <location>
        <begin position="496"/>
        <end position="514"/>
    </location>
</feature>
<evidence type="ECO:0000259" key="2">
    <source>
        <dbReference type="Pfam" id="PF20411"/>
    </source>
</evidence>
<feature type="domain" description="DUF6697" evidence="2">
    <location>
        <begin position="264"/>
        <end position="456"/>
    </location>
</feature>
<dbReference type="AlphaFoldDB" id="A0A9P5NIN7"/>
<name>A0A9P5NIN7_GYMJU</name>
<reference evidence="3" key="1">
    <citation type="submission" date="2020-11" db="EMBL/GenBank/DDBJ databases">
        <authorList>
            <consortium name="DOE Joint Genome Institute"/>
            <person name="Ahrendt S."/>
            <person name="Riley R."/>
            <person name="Andreopoulos W."/>
            <person name="LaButti K."/>
            <person name="Pangilinan J."/>
            <person name="Ruiz-duenas F.J."/>
            <person name="Barrasa J.M."/>
            <person name="Sanchez-Garcia M."/>
            <person name="Camarero S."/>
            <person name="Miyauchi S."/>
            <person name="Serrano A."/>
            <person name="Linde D."/>
            <person name="Babiker R."/>
            <person name="Drula E."/>
            <person name="Ayuso-Fernandez I."/>
            <person name="Pacheco R."/>
            <person name="Padilla G."/>
            <person name="Ferreira P."/>
            <person name="Barriuso J."/>
            <person name="Kellner H."/>
            <person name="Castanera R."/>
            <person name="Alfaro M."/>
            <person name="Ramirez L."/>
            <person name="Pisabarro A.G."/>
            <person name="Kuo A."/>
            <person name="Tritt A."/>
            <person name="Lipzen A."/>
            <person name="He G."/>
            <person name="Yan M."/>
            <person name="Ng V."/>
            <person name="Cullen D."/>
            <person name="Martin F."/>
            <person name="Rosso M.-N."/>
            <person name="Henrissat B."/>
            <person name="Hibbett D."/>
            <person name="Martinez A.T."/>
            <person name="Grigoriev I.V."/>
        </authorList>
    </citation>
    <scope>NUCLEOTIDE SEQUENCE</scope>
    <source>
        <strain evidence="3">AH 44721</strain>
    </source>
</reference>
<comment type="caution">
    <text evidence="3">The sequence shown here is derived from an EMBL/GenBank/DDBJ whole genome shotgun (WGS) entry which is preliminary data.</text>
</comment>
<dbReference type="InterPro" id="IPR046520">
    <property type="entry name" value="DUF6697"/>
</dbReference>
<gene>
    <name evidence="3" type="ORF">CPB84DRAFT_1785050</name>
</gene>
<feature type="compositionally biased region" description="Polar residues" evidence="1">
    <location>
        <begin position="110"/>
        <end position="128"/>
    </location>
</feature>
<evidence type="ECO:0000313" key="4">
    <source>
        <dbReference type="Proteomes" id="UP000724874"/>
    </source>
</evidence>
<accession>A0A9P5NIN7</accession>
<keyword evidence="4" id="KW-1185">Reference proteome</keyword>
<sequence length="514" mass="57674">MEVQMLQTPPKPSKTKLPEAKVAIKVLPASHRKAKIELATTEKKRRCSAFEHSLFFLTQRLLVEIYLQDDNDVESKILQLSFDAISTKRQRRPIRKFSRLPVTMAERQAISRTSDPSPPTSAIGTPSQKAVPETPSARTRLGMSSIDRIYLSPEGSPSPNEDQIWTSISSPVGASSLPSSKMPSTVSGARRLVTPSDPLPPATSNQLEELNTLPTPLIRRPKPQVPVPSDRKGKGKAKQKSEISMYLRDAHAFLIQPPPLSVQVSRKALSEEYGLPGMGFLWKSKKKNLPLKFLLPTIGLNPEMPHSPGEPGLLLSCREEMCKDGPWTLFIKANGSKKVRLNYAGEYTCKKVGKMTKEEFSAQDQAVKNAWGQKIATHKKYPVYRDLRARITLRKRLQTEPTEQQIAEESTLIATKNYLNSLSDADVVEAFERGDEYISIVRLECVSYEHEHAEGFIQAQANSHLPPDERKSKRNVKQQSEAQKKKHQRMVVPSSENEDDELRESSDESEDFSS</sequence>